<proteinExistence type="predicted"/>
<dbReference type="EnsemblPlants" id="PGSC0003DMT400097122">
    <property type="protein sequence ID" value="PGSC0003DMT400097122"/>
    <property type="gene ID" value="PGSC0003DMG400046693"/>
</dbReference>
<organism evidence="1 2">
    <name type="scientific">Solanum tuberosum</name>
    <name type="common">Potato</name>
    <dbReference type="NCBI Taxonomy" id="4113"/>
    <lineage>
        <taxon>Eukaryota</taxon>
        <taxon>Viridiplantae</taxon>
        <taxon>Streptophyta</taxon>
        <taxon>Embryophyta</taxon>
        <taxon>Tracheophyta</taxon>
        <taxon>Spermatophyta</taxon>
        <taxon>Magnoliopsida</taxon>
        <taxon>eudicotyledons</taxon>
        <taxon>Gunneridae</taxon>
        <taxon>Pentapetalae</taxon>
        <taxon>asterids</taxon>
        <taxon>lamiids</taxon>
        <taxon>Solanales</taxon>
        <taxon>Solanaceae</taxon>
        <taxon>Solanoideae</taxon>
        <taxon>Solaneae</taxon>
        <taxon>Solanum</taxon>
    </lineage>
</organism>
<keyword evidence="2" id="KW-1185">Reference proteome</keyword>
<accession>M1DZY9</accession>
<sequence length="101" mass="10958">MPPRHVRAREFKRDEKIAELAKERKESKKASASRKTPIDPAIPSWKRGFYTAIDSFLAGHEVDIMVAGNIATEARNDSPGTIVAFQANASGNDASTNGASM</sequence>
<reference evidence="1" key="2">
    <citation type="submission" date="2015-06" db="UniProtKB">
        <authorList>
            <consortium name="EnsemblPlants"/>
        </authorList>
    </citation>
    <scope>IDENTIFICATION</scope>
    <source>
        <strain evidence="1">DM1-3 516 R44</strain>
    </source>
</reference>
<dbReference type="HOGENOM" id="CLU_029307_7_3_1"/>
<reference evidence="2" key="1">
    <citation type="journal article" date="2011" name="Nature">
        <title>Genome sequence and analysis of the tuber crop potato.</title>
        <authorList>
            <consortium name="The Potato Genome Sequencing Consortium"/>
        </authorList>
    </citation>
    <scope>NUCLEOTIDE SEQUENCE [LARGE SCALE GENOMIC DNA]</scope>
    <source>
        <strain evidence="2">cv. DM1-3 516 R44</strain>
    </source>
</reference>
<dbReference type="Proteomes" id="UP000011115">
    <property type="component" value="Unassembled WGS sequence"/>
</dbReference>
<evidence type="ECO:0000313" key="2">
    <source>
        <dbReference type="Proteomes" id="UP000011115"/>
    </source>
</evidence>
<dbReference type="InParanoid" id="M1DZY9"/>
<protein>
    <submittedName>
        <fullName evidence="1">Uncharacterized protein</fullName>
    </submittedName>
</protein>
<evidence type="ECO:0000313" key="1">
    <source>
        <dbReference type="EnsemblPlants" id="PGSC0003DMT400097122"/>
    </source>
</evidence>
<dbReference type="PaxDb" id="4113-PGSC0003DMT400097122"/>
<dbReference type="AlphaFoldDB" id="M1DZY9"/>
<dbReference type="Gramene" id="PGSC0003DMT400097122">
    <property type="protein sequence ID" value="PGSC0003DMT400097122"/>
    <property type="gene ID" value="PGSC0003DMG400046693"/>
</dbReference>
<name>M1DZY9_SOLTU</name>